<keyword evidence="1" id="KW-0614">Plasmid</keyword>
<evidence type="ECO:0000313" key="2">
    <source>
        <dbReference type="Proteomes" id="UP000234752"/>
    </source>
</evidence>
<dbReference type="EMBL" id="CP025613">
    <property type="protein sequence ID" value="AUN33305.1"/>
    <property type="molecule type" value="Genomic_DNA"/>
</dbReference>
<sequence>MGGDGHRQALVPPKPPQTGSYPVLTADIAEVASGLPAVAAAAALAAGGGVLTFPLTWDTGTSSADPGAGRIRANSANMSMASLVMLSATDSSGLSIAAALGQLTASSSATKALIRVGHRTDATKYAIWSVTTSANNGAWRSFTVTPILTTSASPFNNGDPVALSAVCVGDKGDTGNPGTAASDTVAGIVRIATMTEFAGRTATQQAVTPAHLAQGAGIGGVDLISAASLSLPAVGDYFRVTGTTSIAALSARGVGRRVLLRFMSPLQLTHNSTSFALLGASNIAVTTNDLAAFASDDGTNWRMIWYSRASGQPLAMPGSLLIGTPTVVGSAVGQIDFTGIDSTFDDYELVGHGIKFLNNGSSLAFDYRVGASTWGGPQNGMAIQLTNSAGITSGAWSGAIVSSQSNAAGSISGFVLRLLGANSAESKIVRSWSVANTTGDHGMRDCGAWLGTNSAVTGIRLLGSSSILAGTFKLYGFRRA</sequence>
<proteinExistence type="predicted"/>
<protein>
    <submittedName>
        <fullName evidence="1">Uncharacterized protein</fullName>
    </submittedName>
</protein>
<name>A0A2K9NLP2_9PROT</name>
<keyword evidence="2" id="KW-1185">Reference proteome</keyword>
<reference evidence="1 2" key="1">
    <citation type="submission" date="2017-12" db="EMBL/GenBank/DDBJ databases">
        <title>Genomes of bacteria within cyanobacterial aggregates.</title>
        <authorList>
            <person name="Cai H."/>
        </authorList>
    </citation>
    <scope>NUCLEOTIDE SEQUENCE [LARGE SCALE GENOMIC DNA]</scope>
    <source>
        <strain evidence="1 2">TH16</strain>
        <plasmid evidence="1 2">unnamed1</plasmid>
    </source>
</reference>
<evidence type="ECO:0000313" key="1">
    <source>
        <dbReference type="EMBL" id="AUN33305.1"/>
    </source>
</evidence>
<dbReference type="Proteomes" id="UP000234752">
    <property type="component" value="Plasmid unnamed1"/>
</dbReference>
<accession>A0A2K9NLP2</accession>
<organism evidence="1 2">
    <name type="scientific">Niveispirillum cyanobacteriorum</name>
    <dbReference type="NCBI Taxonomy" id="1612173"/>
    <lineage>
        <taxon>Bacteria</taxon>
        <taxon>Pseudomonadati</taxon>
        <taxon>Pseudomonadota</taxon>
        <taxon>Alphaproteobacteria</taxon>
        <taxon>Rhodospirillales</taxon>
        <taxon>Azospirillaceae</taxon>
        <taxon>Niveispirillum</taxon>
    </lineage>
</organism>
<dbReference type="AlphaFoldDB" id="A0A2K9NLP2"/>
<gene>
    <name evidence="1" type="ORF">C0V82_23320</name>
</gene>
<geneLocation type="plasmid" evidence="1 2">
    <name>unnamed1</name>
</geneLocation>
<dbReference type="KEGG" id="ncb:C0V82_23320"/>